<dbReference type="Proteomes" id="UP000005237">
    <property type="component" value="Unassembled WGS sequence"/>
</dbReference>
<dbReference type="EnsemblMetazoa" id="CJA36941.1">
    <property type="protein sequence ID" value="CJA36941.1"/>
    <property type="gene ID" value="WBGene00212788"/>
</dbReference>
<proteinExistence type="predicted"/>
<sequence>MTIFAEEKETADILVSFSRQSSDSGRETLSSTADTQPSTPQPQLDAEARNPLVVALSSQKELKTEE</sequence>
<accession>A0A8R1IQL4</accession>
<evidence type="ECO:0000313" key="2">
    <source>
        <dbReference type="EnsemblMetazoa" id="CJA36941.1"/>
    </source>
</evidence>
<reference evidence="3" key="1">
    <citation type="submission" date="2010-08" db="EMBL/GenBank/DDBJ databases">
        <authorList>
            <consortium name="Caenorhabditis japonica Sequencing Consortium"/>
            <person name="Wilson R.K."/>
        </authorList>
    </citation>
    <scope>NUCLEOTIDE SEQUENCE [LARGE SCALE GENOMIC DNA]</scope>
    <source>
        <strain evidence="3">DF5081</strain>
    </source>
</reference>
<keyword evidence="3" id="KW-1185">Reference proteome</keyword>
<name>A0A8R1IQL4_CAEJA</name>
<evidence type="ECO:0000313" key="3">
    <source>
        <dbReference type="Proteomes" id="UP000005237"/>
    </source>
</evidence>
<feature type="region of interest" description="Disordered" evidence="1">
    <location>
        <begin position="16"/>
        <end position="51"/>
    </location>
</feature>
<reference evidence="2" key="2">
    <citation type="submission" date="2022-06" db="UniProtKB">
        <authorList>
            <consortium name="EnsemblMetazoa"/>
        </authorList>
    </citation>
    <scope>IDENTIFICATION</scope>
    <source>
        <strain evidence="2">DF5081</strain>
    </source>
</reference>
<organism evidence="2 3">
    <name type="scientific">Caenorhabditis japonica</name>
    <dbReference type="NCBI Taxonomy" id="281687"/>
    <lineage>
        <taxon>Eukaryota</taxon>
        <taxon>Metazoa</taxon>
        <taxon>Ecdysozoa</taxon>
        <taxon>Nematoda</taxon>
        <taxon>Chromadorea</taxon>
        <taxon>Rhabditida</taxon>
        <taxon>Rhabditina</taxon>
        <taxon>Rhabditomorpha</taxon>
        <taxon>Rhabditoidea</taxon>
        <taxon>Rhabditidae</taxon>
        <taxon>Peloderinae</taxon>
        <taxon>Caenorhabditis</taxon>
    </lineage>
</organism>
<feature type="compositionally biased region" description="Polar residues" evidence="1">
    <location>
        <begin position="17"/>
        <end position="42"/>
    </location>
</feature>
<dbReference type="AlphaFoldDB" id="A0A8R1IQL4"/>
<protein>
    <submittedName>
        <fullName evidence="2">Uncharacterized protein</fullName>
    </submittedName>
</protein>
<evidence type="ECO:0000256" key="1">
    <source>
        <dbReference type="SAM" id="MobiDB-lite"/>
    </source>
</evidence>